<keyword evidence="2" id="KW-1185">Reference proteome</keyword>
<dbReference type="Proteomes" id="UP000076881">
    <property type="component" value="Unassembled WGS sequence"/>
</dbReference>
<dbReference type="EMBL" id="AZHF01000005">
    <property type="protein sequence ID" value="OAA74848.1"/>
    <property type="molecule type" value="Genomic_DNA"/>
</dbReference>
<sequence length="144" mass="16164">MKVDFLNEDEQDMSDGMQIIANDGQVVKEEEQATSEGKQLAKDEKQIDIPTTLAGFHEQIRRCRTGKKPEAWIGVLYWADKALELIQSKGGYTALEEADFHDYRVRMLLSLGQQNLAAEAAIRASELLREHIRSTSESDPADGL</sequence>
<accession>A0A162KH59</accession>
<organism evidence="1 2">
    <name type="scientific">Akanthomyces lecanii RCEF 1005</name>
    <dbReference type="NCBI Taxonomy" id="1081108"/>
    <lineage>
        <taxon>Eukaryota</taxon>
        <taxon>Fungi</taxon>
        <taxon>Dikarya</taxon>
        <taxon>Ascomycota</taxon>
        <taxon>Pezizomycotina</taxon>
        <taxon>Sordariomycetes</taxon>
        <taxon>Hypocreomycetidae</taxon>
        <taxon>Hypocreales</taxon>
        <taxon>Cordycipitaceae</taxon>
        <taxon>Akanthomyces</taxon>
        <taxon>Cordyceps confragosa</taxon>
    </lineage>
</organism>
<evidence type="ECO:0000313" key="2">
    <source>
        <dbReference type="Proteomes" id="UP000076881"/>
    </source>
</evidence>
<reference evidence="1 2" key="1">
    <citation type="journal article" date="2016" name="Genome Biol. Evol.">
        <title>Divergent and convergent evolution of fungal pathogenicity.</title>
        <authorList>
            <person name="Shang Y."/>
            <person name="Xiao G."/>
            <person name="Zheng P."/>
            <person name="Cen K."/>
            <person name="Zhan S."/>
            <person name="Wang C."/>
        </authorList>
    </citation>
    <scope>NUCLEOTIDE SEQUENCE [LARGE SCALE GENOMIC DNA]</scope>
    <source>
        <strain evidence="1 2">RCEF 1005</strain>
    </source>
</reference>
<comment type="caution">
    <text evidence="1">The sequence shown here is derived from an EMBL/GenBank/DDBJ whole genome shotgun (WGS) entry which is preliminary data.</text>
</comment>
<proteinExistence type="predicted"/>
<gene>
    <name evidence="1" type="ORF">LEL_06836</name>
</gene>
<name>A0A162KH59_CORDF</name>
<evidence type="ECO:0000313" key="1">
    <source>
        <dbReference type="EMBL" id="OAA74848.1"/>
    </source>
</evidence>
<dbReference type="AlphaFoldDB" id="A0A162KH59"/>
<protein>
    <submittedName>
        <fullName evidence="1">Uncharacterized protein</fullName>
    </submittedName>
</protein>